<dbReference type="InterPro" id="IPR006698">
    <property type="entry name" value="UPF0229"/>
</dbReference>
<feature type="region of interest" description="Disordered" evidence="2">
    <location>
        <begin position="82"/>
        <end position="109"/>
    </location>
</feature>
<dbReference type="RefSeq" id="WP_180286533.1">
    <property type="nucleotide sequence ID" value="NZ_JABFDB010000044.1"/>
</dbReference>
<protein>
    <recommendedName>
        <fullName evidence="1">UPF0229 protein HND93_33975</fullName>
    </recommendedName>
</protein>
<organism evidence="3 4">
    <name type="scientific">Azospirillum oleiclasticum</name>
    <dbReference type="NCBI Taxonomy" id="2735135"/>
    <lineage>
        <taxon>Bacteria</taxon>
        <taxon>Pseudomonadati</taxon>
        <taxon>Pseudomonadota</taxon>
        <taxon>Alphaproteobacteria</taxon>
        <taxon>Rhodospirillales</taxon>
        <taxon>Azospirillaceae</taxon>
        <taxon>Azospirillum</taxon>
    </lineage>
</organism>
<comment type="similarity">
    <text evidence="1">Belongs to the UPF0229 family.</text>
</comment>
<reference evidence="3 4" key="1">
    <citation type="submission" date="2020-05" db="EMBL/GenBank/DDBJ databases">
        <title>Azospirillum oleiclasticum sp. nov, a nitrogen-fixing and heavy crude oil-emulsifying bacterium isolated from the crude oil of Yumen Oilfield.</title>
        <authorList>
            <person name="Wu D."/>
            <person name="Cai M."/>
            <person name="Zhang X."/>
        </authorList>
    </citation>
    <scope>NUCLEOTIDE SEQUENCE [LARGE SCALE GENOMIC DNA]</scope>
    <source>
        <strain evidence="3 4">ROY-1-1-2</strain>
    </source>
</reference>
<sequence>MNIIDRRLNPQGKSLANRQRFLRRAKEQVVKAVREASGKRGIQDIESGDKISISTGGVREPSLHRAGSGGVRDYVVPGNKQYVEGDTIPRPEQGGGRGNEGSPDGDGEDDFRFVLSREEFLDIFLEDLELPDLVKQKVKQSESHSLTRAGYSVSGSPANLNLVRTMRNSLSRRIALKRPKASEMTELEEEIAALEESGADPDRLQELRHALERHVFRARRIPFIDPIDVRYNRFETVPKPIAQAVMFCLMDVSGSMTEHMKDLAKRFFMLLYLFLKRRYRSVDIVFIRHTHEAKEVDEETFFYSTETGGTVVSTALEEMKRIVAERYPDNEWNIYAAQASDGDNMSSDNARSAALLRDQILPLCQYFAYIEVAAEHNMGLSALGRETELWRTYKLVQRPDLPLAMRRVRSRREIFPVFRDLFAREKAGA</sequence>
<accession>A0ABX2TN67</accession>
<evidence type="ECO:0000256" key="1">
    <source>
        <dbReference type="HAMAP-Rule" id="MF_01232"/>
    </source>
</evidence>
<dbReference type="Proteomes" id="UP000584642">
    <property type="component" value="Unassembled WGS sequence"/>
</dbReference>
<dbReference type="Pfam" id="PF04285">
    <property type="entry name" value="DUF444"/>
    <property type="match status" value="1"/>
</dbReference>
<evidence type="ECO:0000313" key="4">
    <source>
        <dbReference type="Proteomes" id="UP000584642"/>
    </source>
</evidence>
<dbReference type="EMBL" id="JABFDB010000044">
    <property type="protein sequence ID" value="NYZ24740.1"/>
    <property type="molecule type" value="Genomic_DNA"/>
</dbReference>
<keyword evidence="4" id="KW-1185">Reference proteome</keyword>
<dbReference type="PANTHER" id="PTHR30510">
    <property type="entry name" value="UPF0229 PROTEIN YEAH"/>
    <property type="match status" value="1"/>
</dbReference>
<dbReference type="NCBIfam" id="NF003707">
    <property type="entry name" value="PRK05325.1-2"/>
    <property type="match status" value="1"/>
</dbReference>
<gene>
    <name evidence="3" type="ORF">HND93_33975</name>
</gene>
<proteinExistence type="inferred from homology"/>
<comment type="caution">
    <text evidence="3">The sequence shown here is derived from an EMBL/GenBank/DDBJ whole genome shotgun (WGS) entry which is preliminary data.</text>
</comment>
<evidence type="ECO:0000313" key="3">
    <source>
        <dbReference type="EMBL" id="NYZ24740.1"/>
    </source>
</evidence>
<evidence type="ECO:0000256" key="2">
    <source>
        <dbReference type="SAM" id="MobiDB-lite"/>
    </source>
</evidence>
<name>A0ABX2TN67_9PROT</name>
<dbReference type="NCBIfam" id="NF003708">
    <property type="entry name" value="PRK05325.1-3"/>
    <property type="match status" value="1"/>
</dbReference>
<dbReference type="HAMAP" id="MF_01232">
    <property type="entry name" value="UPF0229"/>
    <property type="match status" value="1"/>
</dbReference>
<dbReference type="PANTHER" id="PTHR30510:SF2">
    <property type="entry name" value="UPF0229 PROTEIN YEAH"/>
    <property type="match status" value="1"/>
</dbReference>